<sequence>MPQCYFCPVVLAYYRNFVACAGLRISAVGGCVFLALPVAFLANGLARVKYCKADKEYKGRKQGKGHTYLTAV</sequence>
<evidence type="ECO:0000313" key="2">
    <source>
        <dbReference type="EMBL" id="MPM04392.1"/>
    </source>
</evidence>
<keyword evidence="1" id="KW-0812">Transmembrane</keyword>
<evidence type="ECO:0000256" key="1">
    <source>
        <dbReference type="SAM" id="Phobius"/>
    </source>
</evidence>
<name>A0A644WKS2_9ZZZZ</name>
<proteinExistence type="predicted"/>
<gene>
    <name evidence="2" type="ORF">SDC9_50669</name>
</gene>
<keyword evidence="1" id="KW-0472">Membrane</keyword>
<accession>A0A644WKS2</accession>
<protein>
    <submittedName>
        <fullName evidence="2">Uncharacterized protein</fullName>
    </submittedName>
</protein>
<comment type="caution">
    <text evidence="2">The sequence shown here is derived from an EMBL/GenBank/DDBJ whole genome shotgun (WGS) entry which is preliminary data.</text>
</comment>
<dbReference type="EMBL" id="VSSQ01001035">
    <property type="protein sequence ID" value="MPM04392.1"/>
    <property type="molecule type" value="Genomic_DNA"/>
</dbReference>
<dbReference type="AlphaFoldDB" id="A0A644WKS2"/>
<keyword evidence="1" id="KW-1133">Transmembrane helix</keyword>
<organism evidence="2">
    <name type="scientific">bioreactor metagenome</name>
    <dbReference type="NCBI Taxonomy" id="1076179"/>
    <lineage>
        <taxon>unclassified sequences</taxon>
        <taxon>metagenomes</taxon>
        <taxon>ecological metagenomes</taxon>
    </lineage>
</organism>
<reference evidence="2" key="1">
    <citation type="submission" date="2019-08" db="EMBL/GenBank/DDBJ databases">
        <authorList>
            <person name="Kucharzyk K."/>
            <person name="Murdoch R.W."/>
            <person name="Higgins S."/>
            <person name="Loffler F."/>
        </authorList>
    </citation>
    <scope>NUCLEOTIDE SEQUENCE</scope>
</reference>
<feature type="transmembrane region" description="Helical" evidence="1">
    <location>
        <begin position="21"/>
        <end position="42"/>
    </location>
</feature>